<dbReference type="AlphaFoldDB" id="A0A9N9ICS9"/>
<proteinExistence type="predicted"/>
<dbReference type="PANTHER" id="PTHR45786:SF74">
    <property type="entry name" value="ATP-DEPENDENT DNA HELICASE"/>
    <property type="match status" value="1"/>
</dbReference>
<organism evidence="1 2">
    <name type="scientific">Racocetra fulgida</name>
    <dbReference type="NCBI Taxonomy" id="60492"/>
    <lineage>
        <taxon>Eukaryota</taxon>
        <taxon>Fungi</taxon>
        <taxon>Fungi incertae sedis</taxon>
        <taxon>Mucoromycota</taxon>
        <taxon>Glomeromycotina</taxon>
        <taxon>Glomeromycetes</taxon>
        <taxon>Diversisporales</taxon>
        <taxon>Gigasporaceae</taxon>
        <taxon>Racocetra</taxon>
    </lineage>
</organism>
<dbReference type="Proteomes" id="UP000789396">
    <property type="component" value="Unassembled WGS sequence"/>
</dbReference>
<dbReference type="OrthoDB" id="1718834at2759"/>
<gene>
    <name evidence="1" type="ORF">RFULGI_LOCUS12021</name>
</gene>
<dbReference type="EMBL" id="CAJVPZ010027850">
    <property type="protein sequence ID" value="CAG8729548.1"/>
    <property type="molecule type" value="Genomic_DNA"/>
</dbReference>
<accession>A0A9N9ICS9</accession>
<reference evidence="1" key="1">
    <citation type="submission" date="2021-06" db="EMBL/GenBank/DDBJ databases">
        <authorList>
            <person name="Kallberg Y."/>
            <person name="Tangrot J."/>
            <person name="Rosling A."/>
        </authorList>
    </citation>
    <scope>NUCLEOTIDE SEQUENCE</scope>
    <source>
        <strain evidence="1">IN212</strain>
    </source>
</reference>
<evidence type="ECO:0000313" key="2">
    <source>
        <dbReference type="Proteomes" id="UP000789396"/>
    </source>
</evidence>
<comment type="caution">
    <text evidence="1">The sequence shown here is derived from an EMBL/GenBank/DDBJ whole genome shotgun (WGS) entry which is preliminary data.</text>
</comment>
<sequence length="248" mass="28404">KRATETAKQRQLHQQADANAHYTCTKNQHDAITHLSRQTTNLQLLNFARNFSEVLNTNKHPFPHQIDIESSTNCTHYNVLKLPMKRPGMCCSNSKVVLAESNIPPLLNHLFSTNIPGLDLRTYNTPTASQVAAIWVDDEVLSNVIQKCDIVLHTNMDQLIHISEFNGCYDPLVYPILFPYCEQGWSPHQIPYRGVFLVPDDNNVENSDLDDEINEPFHNETLQSKSSYPKYHRRQNGRQVEVRVGNRA</sequence>
<feature type="non-terminal residue" evidence="1">
    <location>
        <position position="1"/>
    </location>
</feature>
<protein>
    <submittedName>
        <fullName evidence="1">6963_t:CDS:1</fullName>
    </submittedName>
</protein>
<feature type="non-terminal residue" evidence="1">
    <location>
        <position position="248"/>
    </location>
</feature>
<evidence type="ECO:0000313" key="1">
    <source>
        <dbReference type="EMBL" id="CAG8729548.1"/>
    </source>
</evidence>
<keyword evidence="2" id="KW-1185">Reference proteome</keyword>
<name>A0A9N9ICS9_9GLOM</name>
<dbReference type="PANTHER" id="PTHR45786">
    <property type="entry name" value="DNA BINDING PROTEIN-LIKE"/>
    <property type="match status" value="1"/>
</dbReference>